<evidence type="ECO:0000313" key="18">
    <source>
        <dbReference type="EMBL" id="RDH83953.1"/>
    </source>
</evidence>
<protein>
    <recommendedName>
        <fullName evidence="5">Succinate dehydrogenase hydrophobic membrane anchor subunit</fullName>
    </recommendedName>
</protein>
<keyword evidence="6" id="KW-0813">Transport</keyword>
<keyword evidence="14 17" id="KW-1133">Transmembrane helix</keyword>
<keyword evidence="16 17" id="KW-0472">Membrane</keyword>
<keyword evidence="10" id="KW-0349">Heme</keyword>
<dbReference type="GO" id="GO:0017004">
    <property type="term" value="P:cytochrome complex assembly"/>
    <property type="evidence" value="ECO:0007669"/>
    <property type="project" value="TreeGrafter"/>
</dbReference>
<evidence type="ECO:0000256" key="15">
    <source>
        <dbReference type="ARBA" id="ARBA00023004"/>
    </source>
</evidence>
<evidence type="ECO:0000313" key="19">
    <source>
        <dbReference type="Proteomes" id="UP000254266"/>
    </source>
</evidence>
<dbReference type="AlphaFoldDB" id="A0A370DGI8"/>
<keyword evidence="11 17" id="KW-0812">Transmembrane</keyword>
<evidence type="ECO:0000256" key="8">
    <source>
        <dbReference type="ARBA" id="ARBA00022519"/>
    </source>
</evidence>
<evidence type="ECO:0000256" key="2">
    <source>
        <dbReference type="ARBA" id="ARBA00004050"/>
    </source>
</evidence>
<dbReference type="UniPathway" id="UPA00223"/>
<evidence type="ECO:0000256" key="7">
    <source>
        <dbReference type="ARBA" id="ARBA00022475"/>
    </source>
</evidence>
<proteinExistence type="predicted"/>
<evidence type="ECO:0000256" key="9">
    <source>
        <dbReference type="ARBA" id="ARBA00022532"/>
    </source>
</evidence>
<keyword evidence="19" id="KW-1185">Reference proteome</keyword>
<dbReference type="PANTHER" id="PTHR38689:SF1">
    <property type="entry name" value="SUCCINATE DEHYDROGENASE HYDROPHOBIC MEMBRANE ANCHOR SUBUNIT"/>
    <property type="match status" value="1"/>
</dbReference>
<feature type="transmembrane region" description="Helical" evidence="17">
    <location>
        <begin position="104"/>
        <end position="125"/>
    </location>
</feature>
<evidence type="ECO:0000256" key="5">
    <source>
        <dbReference type="ARBA" id="ARBA00019425"/>
    </source>
</evidence>
<evidence type="ECO:0000256" key="17">
    <source>
        <dbReference type="SAM" id="Phobius"/>
    </source>
</evidence>
<evidence type="ECO:0000256" key="10">
    <source>
        <dbReference type="ARBA" id="ARBA00022617"/>
    </source>
</evidence>
<dbReference type="GO" id="GO:0046872">
    <property type="term" value="F:metal ion binding"/>
    <property type="evidence" value="ECO:0007669"/>
    <property type="project" value="UniProtKB-KW"/>
</dbReference>
<dbReference type="PANTHER" id="PTHR38689">
    <property type="entry name" value="SUCCINATE DEHYDROGENASE HYDROPHOBIC MEMBRANE ANCHOR SUBUNIT"/>
    <property type="match status" value="1"/>
</dbReference>
<comment type="pathway">
    <text evidence="4">Carbohydrate metabolism; tricarboxylic acid cycle.</text>
</comment>
<evidence type="ECO:0000256" key="14">
    <source>
        <dbReference type="ARBA" id="ARBA00022989"/>
    </source>
</evidence>
<comment type="cofactor">
    <cofactor evidence="1">
        <name>heme</name>
        <dbReference type="ChEBI" id="CHEBI:30413"/>
    </cofactor>
</comment>
<dbReference type="GO" id="GO:0009055">
    <property type="term" value="F:electron transfer activity"/>
    <property type="evidence" value="ECO:0007669"/>
    <property type="project" value="TreeGrafter"/>
</dbReference>
<organism evidence="18 19">
    <name type="scientific">endosymbiont of Galathealinum brachiosum</name>
    <dbReference type="NCBI Taxonomy" id="2200906"/>
    <lineage>
        <taxon>Bacteria</taxon>
        <taxon>Pseudomonadati</taxon>
        <taxon>Pseudomonadota</taxon>
        <taxon>Gammaproteobacteria</taxon>
        <taxon>sulfur-oxidizing symbionts</taxon>
    </lineage>
</organism>
<evidence type="ECO:0000256" key="4">
    <source>
        <dbReference type="ARBA" id="ARBA00005163"/>
    </source>
</evidence>
<accession>A0A370DGI8</accession>
<dbReference type="Pfam" id="PF01127">
    <property type="entry name" value="Sdh_cyt"/>
    <property type="match status" value="1"/>
</dbReference>
<comment type="caution">
    <text evidence="18">The sequence shown here is derived from an EMBL/GenBank/DDBJ whole genome shotgun (WGS) entry which is preliminary data.</text>
</comment>
<feature type="transmembrane region" description="Helical" evidence="17">
    <location>
        <begin position="75"/>
        <end position="92"/>
    </location>
</feature>
<keyword evidence="13" id="KW-0249">Electron transport</keyword>
<comment type="subcellular location">
    <subcellularLocation>
        <location evidence="3">Cell inner membrane</location>
        <topology evidence="3">Multi-pass membrane protein</topology>
    </subcellularLocation>
</comment>
<evidence type="ECO:0000256" key="12">
    <source>
        <dbReference type="ARBA" id="ARBA00022723"/>
    </source>
</evidence>
<dbReference type="GO" id="GO:0005886">
    <property type="term" value="C:plasma membrane"/>
    <property type="evidence" value="ECO:0007669"/>
    <property type="project" value="UniProtKB-SubCell"/>
</dbReference>
<keyword evidence="12" id="KW-0479">Metal-binding</keyword>
<evidence type="ECO:0000256" key="3">
    <source>
        <dbReference type="ARBA" id="ARBA00004429"/>
    </source>
</evidence>
<keyword evidence="15" id="KW-0408">Iron</keyword>
<evidence type="ECO:0000256" key="13">
    <source>
        <dbReference type="ARBA" id="ARBA00022982"/>
    </source>
</evidence>
<feature type="transmembrane region" description="Helical" evidence="17">
    <location>
        <begin position="37"/>
        <end position="55"/>
    </location>
</feature>
<evidence type="ECO:0000256" key="11">
    <source>
        <dbReference type="ARBA" id="ARBA00022692"/>
    </source>
</evidence>
<evidence type="ECO:0000256" key="6">
    <source>
        <dbReference type="ARBA" id="ARBA00022448"/>
    </source>
</evidence>
<sequence length="134" mass="15026">MVSVRDRSSCSGFTNLGDLFMSSPGLQGLRPWIIQRISAVFIAVFILYVFFIVMINNPLNTNDWAVWVAIPHNNIFIGLFLIAVLWHAWIGVRDIVLDYVPNVVGRLLVLTLVGSTLIGSGLWGFKALFMVFIK</sequence>
<dbReference type="GO" id="GO:0006099">
    <property type="term" value="P:tricarboxylic acid cycle"/>
    <property type="evidence" value="ECO:0007669"/>
    <property type="project" value="UniProtKB-UniPathway"/>
</dbReference>
<dbReference type="GO" id="GO:0020037">
    <property type="term" value="F:heme binding"/>
    <property type="evidence" value="ECO:0007669"/>
    <property type="project" value="InterPro"/>
</dbReference>
<reference evidence="18 19" key="1">
    <citation type="journal article" date="2018" name="ISME J.">
        <title>Endosymbiont genomes yield clues of tubeworm success.</title>
        <authorList>
            <person name="Li Y."/>
            <person name="Liles M.R."/>
            <person name="Halanych K.M."/>
        </authorList>
    </citation>
    <scope>NUCLEOTIDE SEQUENCE [LARGE SCALE GENOMIC DNA]</scope>
    <source>
        <strain evidence="18">A1464</strain>
    </source>
</reference>
<comment type="function">
    <text evidence="2">Membrane-anchoring subunit of succinate dehydrogenase (SDH).</text>
</comment>
<gene>
    <name evidence="18" type="primary">sdhD</name>
    <name evidence="18" type="ORF">DIZ80_07410</name>
</gene>
<dbReference type="SUPFAM" id="SSF81343">
    <property type="entry name" value="Fumarate reductase respiratory complex transmembrane subunits"/>
    <property type="match status" value="1"/>
</dbReference>
<name>A0A370DGI8_9GAMM</name>
<dbReference type="EMBL" id="QFXC01000008">
    <property type="protein sequence ID" value="RDH83953.1"/>
    <property type="molecule type" value="Genomic_DNA"/>
</dbReference>
<dbReference type="NCBIfam" id="TIGR02968">
    <property type="entry name" value="succ_dehyd_anc"/>
    <property type="match status" value="1"/>
</dbReference>
<keyword evidence="8" id="KW-0997">Cell inner membrane</keyword>
<keyword evidence="7" id="KW-1003">Cell membrane</keyword>
<dbReference type="InterPro" id="IPR014312">
    <property type="entry name" value="Succ_DH_anchor"/>
</dbReference>
<dbReference type="Proteomes" id="UP000254266">
    <property type="component" value="Unassembled WGS sequence"/>
</dbReference>
<keyword evidence="9" id="KW-0816">Tricarboxylic acid cycle</keyword>
<dbReference type="InterPro" id="IPR000701">
    <property type="entry name" value="SuccDH_FuR_B_TM-su"/>
</dbReference>
<dbReference type="InterPro" id="IPR034804">
    <property type="entry name" value="SQR/QFR_C/D"/>
</dbReference>
<evidence type="ECO:0000256" key="16">
    <source>
        <dbReference type="ARBA" id="ARBA00023136"/>
    </source>
</evidence>
<dbReference type="Gene3D" id="1.20.1300.10">
    <property type="entry name" value="Fumarate reductase/succinate dehydrogenase, transmembrane subunit"/>
    <property type="match status" value="1"/>
</dbReference>
<evidence type="ECO:0000256" key="1">
    <source>
        <dbReference type="ARBA" id="ARBA00001971"/>
    </source>
</evidence>